<dbReference type="InterPro" id="IPR051045">
    <property type="entry name" value="TonB-dependent_transducer"/>
</dbReference>
<evidence type="ECO:0000256" key="11">
    <source>
        <dbReference type="SAM" id="MobiDB-lite"/>
    </source>
</evidence>
<keyword evidence="9 10" id="KW-0472">Membrane</keyword>
<evidence type="ECO:0000313" key="14">
    <source>
        <dbReference type="Proteomes" id="UP000482155"/>
    </source>
</evidence>
<evidence type="ECO:0000256" key="8">
    <source>
        <dbReference type="ARBA" id="ARBA00022989"/>
    </source>
</evidence>
<dbReference type="EMBL" id="JAAIVB010000037">
    <property type="protein sequence ID" value="NEX61694.1"/>
    <property type="molecule type" value="Genomic_DNA"/>
</dbReference>
<dbReference type="SUPFAM" id="SSF74653">
    <property type="entry name" value="TolA/TonB C-terminal domain"/>
    <property type="match status" value="1"/>
</dbReference>
<feature type="compositionally biased region" description="Pro residues" evidence="11">
    <location>
        <begin position="57"/>
        <end position="83"/>
    </location>
</feature>
<keyword evidence="5 10" id="KW-0997">Cell inner membrane</keyword>
<evidence type="ECO:0000256" key="4">
    <source>
        <dbReference type="ARBA" id="ARBA00022475"/>
    </source>
</evidence>
<gene>
    <name evidence="13" type="ORF">G3574_11440</name>
</gene>
<dbReference type="InterPro" id="IPR003538">
    <property type="entry name" value="TonB"/>
</dbReference>
<dbReference type="GO" id="GO:0055085">
    <property type="term" value="P:transmembrane transport"/>
    <property type="evidence" value="ECO:0007669"/>
    <property type="project" value="InterPro"/>
</dbReference>
<protein>
    <recommendedName>
        <fullName evidence="10">Protein TonB</fullName>
    </recommendedName>
</protein>
<keyword evidence="3 10" id="KW-0813">Transport</keyword>
<sequence>MDFSEHEREPGKKLSGLAFVILLHLLIVYALVTGLARKVVEVVKAPVETKIIEEVKPPPPKDLPPPPPPPKLTAPPPPFIPPPEVNIQTPPPPNTITAVTNVKPENPVMPPPAPPAPAAAPQAAAPSGPARTAAVVDASNCQKPEYPRKSLRAEEQGTVVLQFLIGTDGKVVDAKVEKSSGFRDLDRAAVAGLSLCKFKPGTVNGQPEQSWTRMEYVWRIE</sequence>
<dbReference type="InterPro" id="IPR037682">
    <property type="entry name" value="TonB_C"/>
</dbReference>
<dbReference type="GO" id="GO:0015031">
    <property type="term" value="P:protein transport"/>
    <property type="evidence" value="ECO:0007669"/>
    <property type="project" value="UniProtKB-UniRule"/>
</dbReference>
<feature type="region of interest" description="Disordered" evidence="11">
    <location>
        <begin position="104"/>
        <end position="128"/>
    </location>
</feature>
<evidence type="ECO:0000256" key="5">
    <source>
        <dbReference type="ARBA" id="ARBA00022519"/>
    </source>
</evidence>
<evidence type="ECO:0000256" key="1">
    <source>
        <dbReference type="ARBA" id="ARBA00004383"/>
    </source>
</evidence>
<keyword evidence="7 10" id="KW-0653">Protein transport</keyword>
<dbReference type="AlphaFoldDB" id="A0A6B3SLI0"/>
<keyword evidence="6 10" id="KW-0812">Transmembrane</keyword>
<reference evidence="13 14" key="1">
    <citation type="submission" date="2020-02" db="EMBL/GenBank/DDBJ databases">
        <authorList>
            <person name="Kim M.K."/>
        </authorList>
    </citation>
    <scope>NUCLEOTIDE SEQUENCE [LARGE SCALE GENOMIC DNA]</scope>
    <source>
        <strain evidence="13 14">17J57-3</strain>
    </source>
</reference>
<dbReference type="NCBIfam" id="TIGR01352">
    <property type="entry name" value="tonB_Cterm"/>
    <property type="match status" value="1"/>
</dbReference>
<dbReference type="PANTHER" id="PTHR33446:SF2">
    <property type="entry name" value="PROTEIN TONB"/>
    <property type="match status" value="1"/>
</dbReference>
<evidence type="ECO:0000256" key="2">
    <source>
        <dbReference type="ARBA" id="ARBA00006555"/>
    </source>
</evidence>
<dbReference type="RefSeq" id="WP_163963145.1">
    <property type="nucleotide sequence ID" value="NZ_JAAIVB010000037.1"/>
</dbReference>
<feature type="compositionally biased region" description="Pro residues" evidence="11">
    <location>
        <begin position="107"/>
        <end position="118"/>
    </location>
</feature>
<dbReference type="PRINTS" id="PR01374">
    <property type="entry name" value="TONBPROTEIN"/>
</dbReference>
<feature type="region of interest" description="Disordered" evidence="11">
    <location>
        <begin position="55"/>
        <end position="83"/>
    </location>
</feature>
<dbReference type="Gene3D" id="3.30.1150.10">
    <property type="match status" value="1"/>
</dbReference>
<dbReference type="InterPro" id="IPR006260">
    <property type="entry name" value="TonB/TolA_C"/>
</dbReference>
<keyword evidence="10" id="KW-0735">Signal-anchor</keyword>
<name>A0A6B3SLI0_9BURK</name>
<evidence type="ECO:0000256" key="6">
    <source>
        <dbReference type="ARBA" id="ARBA00022692"/>
    </source>
</evidence>
<keyword evidence="4 10" id="KW-1003">Cell membrane</keyword>
<organism evidence="13 14">
    <name type="scientific">Noviherbaspirillum galbum</name>
    <dbReference type="NCBI Taxonomy" id="2709383"/>
    <lineage>
        <taxon>Bacteria</taxon>
        <taxon>Pseudomonadati</taxon>
        <taxon>Pseudomonadota</taxon>
        <taxon>Betaproteobacteria</taxon>
        <taxon>Burkholderiales</taxon>
        <taxon>Oxalobacteraceae</taxon>
        <taxon>Noviherbaspirillum</taxon>
    </lineage>
</organism>
<comment type="subcellular location">
    <subcellularLocation>
        <location evidence="1 10">Cell inner membrane</location>
        <topology evidence="1 10">Single-pass membrane protein</topology>
        <orientation evidence="1 10">Periplasmic side</orientation>
    </subcellularLocation>
</comment>
<evidence type="ECO:0000259" key="12">
    <source>
        <dbReference type="PROSITE" id="PS52015"/>
    </source>
</evidence>
<dbReference type="GO" id="GO:0030288">
    <property type="term" value="C:outer membrane-bounded periplasmic space"/>
    <property type="evidence" value="ECO:0007669"/>
    <property type="project" value="InterPro"/>
</dbReference>
<dbReference type="GO" id="GO:0015891">
    <property type="term" value="P:siderophore transport"/>
    <property type="evidence" value="ECO:0007669"/>
    <property type="project" value="InterPro"/>
</dbReference>
<dbReference type="PANTHER" id="PTHR33446">
    <property type="entry name" value="PROTEIN TONB-RELATED"/>
    <property type="match status" value="1"/>
</dbReference>
<proteinExistence type="inferred from homology"/>
<comment type="similarity">
    <text evidence="2 10">Belongs to the TonB family.</text>
</comment>
<evidence type="ECO:0000256" key="10">
    <source>
        <dbReference type="RuleBase" id="RU362123"/>
    </source>
</evidence>
<evidence type="ECO:0000313" key="13">
    <source>
        <dbReference type="EMBL" id="NEX61694.1"/>
    </source>
</evidence>
<dbReference type="PROSITE" id="PS52015">
    <property type="entry name" value="TONB_CTD"/>
    <property type="match status" value="1"/>
</dbReference>
<feature type="domain" description="TonB C-terminal" evidence="12">
    <location>
        <begin position="131"/>
        <end position="221"/>
    </location>
</feature>
<evidence type="ECO:0000256" key="7">
    <source>
        <dbReference type="ARBA" id="ARBA00022927"/>
    </source>
</evidence>
<evidence type="ECO:0000256" key="9">
    <source>
        <dbReference type="ARBA" id="ARBA00023136"/>
    </source>
</evidence>
<dbReference type="GO" id="GO:0005886">
    <property type="term" value="C:plasma membrane"/>
    <property type="evidence" value="ECO:0007669"/>
    <property type="project" value="UniProtKB-SubCell"/>
</dbReference>
<comment type="function">
    <text evidence="10">Interacts with outer membrane receptor proteins that carry out high-affinity binding and energy dependent uptake into the periplasmic space of specific substrates. It could act to transduce energy from the cytoplasmic membrane to specific energy-requiring processes in the outer membrane, resulting in the release into the periplasm of ligands bound by these outer membrane proteins.</text>
</comment>
<dbReference type="Pfam" id="PF03544">
    <property type="entry name" value="TonB_C"/>
    <property type="match status" value="1"/>
</dbReference>
<keyword evidence="8 10" id="KW-1133">Transmembrane helix</keyword>
<feature type="transmembrane region" description="Helical" evidence="10">
    <location>
        <begin position="16"/>
        <end position="36"/>
    </location>
</feature>
<keyword evidence="14" id="KW-1185">Reference proteome</keyword>
<comment type="caution">
    <text evidence="13">The sequence shown here is derived from an EMBL/GenBank/DDBJ whole genome shotgun (WGS) entry which is preliminary data.</text>
</comment>
<dbReference type="GO" id="GO:0031992">
    <property type="term" value="F:energy transducer activity"/>
    <property type="evidence" value="ECO:0007669"/>
    <property type="project" value="InterPro"/>
</dbReference>
<feature type="compositionally biased region" description="Low complexity" evidence="11">
    <location>
        <begin position="119"/>
        <end position="128"/>
    </location>
</feature>
<accession>A0A6B3SLI0</accession>
<dbReference type="Proteomes" id="UP000482155">
    <property type="component" value="Unassembled WGS sequence"/>
</dbReference>
<evidence type="ECO:0000256" key="3">
    <source>
        <dbReference type="ARBA" id="ARBA00022448"/>
    </source>
</evidence>